<sequence length="780" mass="88991">MTPLETRWGFLVPWCAWVRTRIAYNWSVREEEVWASPHRRLEVELPTRRDASTDRESGKKEVHYQDFHIFEIHFRKIRETLGLLAAVAHVDQKALRYLLENHCGVKLGKEGEEVFEEEIPVRFFLSVRDGKHGKEHIEELTEDLVLFCGTDQRVNPSPEFNNALKMIAELRTSGIRGVAIEIPVRVWFLDFEAEILEMEGAVESLEAISKAEQVIKESWENYERSSDKRIMGMKCTFVLEPMVADLSGFIITSELGALVEKMMQENVWFSHLSLAMYVERERMSDERAAKIILGSLMTQVFDSSRRSDSLANTTYCFNQRWRKNRPLQLGTIHLDCESTILPLEFEAMCSAMVLNQITRNVSMALAVEADDPITSARWWEWLAYAFFSDRARACSTLESLALIYIGSMSAADVEAFSAVLASGHPEEHLSGSPRGLVDEQDAVLKAGASIQWRFNKQGRPRRGFRALQFDSEIPFVRTFSDDGKSEWVDVLIPGYGRCKVKRADLVFNSSSAACCGSGGVTSLKIGFDKLDLSNSEGLYDFLNVVGPSLLYLTIDGPIENLNANLILENCPNLVELSLCTFLVDIRLNVVDLRANSQVLPPLHRYWHFVGDLASAIGNEAHPFSKCVRRVRVRLIDAWAGWDVDLLNYYPPIVDDDFNALLDMLKVNRSLEYLDVVVTHYDLRYLDEFRKYHLQPINPSLKLPIEKKIAFLSVLSPQREAPKSGKARRRTTSRAQPAICKLDHHVLSQIFAFASRPVLREVYLRHTCDDDWKEETIQVVI</sequence>
<dbReference type="Proteomes" id="UP000440732">
    <property type="component" value="Unassembled WGS sequence"/>
</dbReference>
<proteinExistence type="predicted"/>
<dbReference type="EMBL" id="QXGA01001459">
    <property type="protein sequence ID" value="KAE9118472.1"/>
    <property type="molecule type" value="Genomic_DNA"/>
</dbReference>
<dbReference type="AlphaFoldDB" id="A0A6A3SP24"/>
<comment type="caution">
    <text evidence="1">The sequence shown here is derived from an EMBL/GenBank/DDBJ whole genome shotgun (WGS) entry which is preliminary data.</text>
</comment>
<evidence type="ECO:0000313" key="2">
    <source>
        <dbReference type="Proteomes" id="UP000440732"/>
    </source>
</evidence>
<accession>A0A6A3SP24</accession>
<name>A0A6A3SP24_9STRA</name>
<reference evidence="1 2" key="1">
    <citation type="submission" date="2018-08" db="EMBL/GenBank/DDBJ databases">
        <title>Genomic investigation of the strawberry pathogen Phytophthora fragariae indicates pathogenicity is determined by transcriptional variation in three key races.</title>
        <authorList>
            <person name="Adams T.M."/>
            <person name="Armitage A.D."/>
            <person name="Sobczyk M.K."/>
            <person name="Bates H.J."/>
            <person name="Dunwell J.M."/>
            <person name="Nellist C.F."/>
            <person name="Harrison R.J."/>
        </authorList>
    </citation>
    <scope>NUCLEOTIDE SEQUENCE [LARGE SCALE GENOMIC DNA]</scope>
    <source>
        <strain evidence="1 2">NOV-5</strain>
    </source>
</reference>
<gene>
    <name evidence="1" type="ORF">PF006_g18577</name>
</gene>
<evidence type="ECO:0000313" key="1">
    <source>
        <dbReference type="EMBL" id="KAE9118472.1"/>
    </source>
</evidence>
<organism evidence="1 2">
    <name type="scientific">Phytophthora fragariae</name>
    <dbReference type="NCBI Taxonomy" id="53985"/>
    <lineage>
        <taxon>Eukaryota</taxon>
        <taxon>Sar</taxon>
        <taxon>Stramenopiles</taxon>
        <taxon>Oomycota</taxon>
        <taxon>Peronosporomycetes</taxon>
        <taxon>Peronosporales</taxon>
        <taxon>Peronosporaceae</taxon>
        <taxon>Phytophthora</taxon>
    </lineage>
</organism>
<protein>
    <submittedName>
        <fullName evidence="1">Uncharacterized protein</fullName>
    </submittedName>
</protein>